<reference evidence="2" key="2">
    <citation type="submission" date="2018-10" db="UniProtKB">
        <authorList>
            <consortium name="EnsemblPlants"/>
        </authorList>
    </citation>
    <scope>IDENTIFICATION</scope>
</reference>
<sequence>MDALSLIDVSGEEDDFLLDLASPPQHPDPPPRAAPGVSVVAAVSERNTVGSPPPPAVAAGGQVVDPAEQGPERAQSPKKTKPKGGVNLRKSLAWDKAFFTSEGVLDTEELGIVNSTFRKSQGSRLLPGIAEEMRRSMESTTSSLESESFVLESLETELFDNVRASIQRTLGKPDKAPVVPSASSKTPRATAKAPPVTARKGVDRIPQTQSKIRPPASTSNGSVGGSKQRPQVTLKEPAAARVAVSKAAEAKPSSKPPRALPRVATMRAPTTTAVTSGISDKRSSTGGVVNRQAVAKSANSSASVPSRPGGGTKNNSTSKSGALSSAASPSLRSAPMAGGKTKSPTLISKNRTAQRIPIRSSSRSDISKVDPARASRNKSHGEGASPTISPSSSVDSMSSVISGVSTASTVGRASHTSETYSTRSSSLSPSTRKSNDHPPTTLRRPGIVTEGQASGAFADNVKSNVDTSTQGNGFKPSGLRRPTPKIGYFDAEKSVEQKAGARAQLQPTKVLFSPLATQNSWIPSTPKTIPAALTFEQEEPKSRAAAPSQTKAPPSLPLKVAQTEVKPSKVTEPEASQAKVSTPLPLRVAQTGVKQSKVTEPEASQDKASTPLPLRVAQTEVKPSEVTEHDASQTKASASLPIRVAQAEVDPLKVAEHEASQTEVLPILSPRVAQTEVEPAKVAEHDFFGTKGPSMPLIRAAQTEIETPKVSELEAHVNETGLLLAHMQETGPLVVAMDSAEEGIPALHQNVQANGEVESSKVSELEAHVNETGLLLAMEIAEEGFPALHENVQVNGEVESSKVSEHEAHMQETGLLVAMDITDEEGIPALHENVQANGEVESSTVELSSCTSGQQASETTAAPCEESSPSQIKVSPSLPLGVAKMEVDPLEVTDHEVETSKVSEHEAYMLETGQLVAMDIAEEGIAALNQNVQANGDISSSTVELSSGTSGQQQSEATAAPCEDNTSSQTEVSSSLPLGVAKVEVEPVEVIEHEACTPQAGPVLAAMDIAKENIPAMDTAKENVQPGGYSSPLKENILAPHQNIQPEEHMTPVKGSILASHTNAQAIGEMTPMTLLSQKLSSISLGQANGEATPLAQKLSSISQGQANGEATPLTQKAPSISQGQSNGDATPLTLLAQKLSSISLGDVTD</sequence>
<feature type="compositionally biased region" description="Pro residues" evidence="1">
    <location>
        <begin position="24"/>
        <end position="33"/>
    </location>
</feature>
<gene>
    <name evidence="2" type="primary">LOC123180176</name>
</gene>
<feature type="compositionally biased region" description="Polar residues" evidence="1">
    <location>
        <begin position="964"/>
        <end position="976"/>
    </location>
</feature>
<dbReference type="AlphaFoldDB" id="A0A3B5ZPE2"/>
<feature type="region of interest" description="Disordered" evidence="1">
    <location>
        <begin position="850"/>
        <end position="876"/>
    </location>
</feature>
<name>A0A3B5ZPE2_WHEAT</name>
<dbReference type="GO" id="GO:0008017">
    <property type="term" value="F:microtubule binding"/>
    <property type="evidence" value="ECO:0007669"/>
    <property type="project" value="InterPro"/>
</dbReference>
<feature type="compositionally biased region" description="Low complexity" evidence="1">
    <location>
        <begin position="939"/>
        <end position="951"/>
    </location>
</feature>
<feature type="compositionally biased region" description="Low complexity" evidence="1">
    <location>
        <begin position="34"/>
        <end position="43"/>
    </location>
</feature>
<evidence type="ECO:0000313" key="3">
    <source>
        <dbReference type="Proteomes" id="UP000019116"/>
    </source>
</evidence>
<feature type="region of interest" description="Disordered" evidence="1">
    <location>
        <begin position="939"/>
        <end position="976"/>
    </location>
</feature>
<dbReference type="EnsemblPlants" id="TraesCS1D02G059700.2">
    <property type="protein sequence ID" value="TraesCS1D02G059700.2"/>
    <property type="gene ID" value="TraesCS1D02G059700"/>
</dbReference>
<feature type="region of interest" description="Disordered" evidence="1">
    <location>
        <begin position="1106"/>
        <end position="1133"/>
    </location>
</feature>
<dbReference type="OMA" id="TAECANE"/>
<feature type="compositionally biased region" description="Low complexity" evidence="1">
    <location>
        <begin position="239"/>
        <end position="251"/>
    </location>
</feature>
<evidence type="ECO:0000313" key="2">
    <source>
        <dbReference type="EnsemblPlants" id="TraesCS1D02G059700.2"/>
    </source>
</evidence>
<feature type="compositionally biased region" description="Low complexity" evidence="1">
    <location>
        <begin position="57"/>
        <end position="67"/>
    </location>
</feature>
<feature type="compositionally biased region" description="Low complexity" evidence="1">
    <location>
        <begin position="316"/>
        <end position="337"/>
    </location>
</feature>
<dbReference type="Gramene" id="TraesSYM1D03G00429900.1">
    <property type="protein sequence ID" value="TraesSYM1D03G00429900.1"/>
    <property type="gene ID" value="TraesSYM1D03G00429900"/>
</dbReference>
<feature type="compositionally biased region" description="Low complexity" evidence="1">
    <location>
        <begin position="383"/>
        <end position="432"/>
    </location>
</feature>
<dbReference type="RefSeq" id="XP_044448079.1">
    <property type="nucleotide sequence ID" value="XM_044592144.1"/>
</dbReference>
<dbReference type="Gramene" id="TraesRN1D0100132500.1">
    <property type="protein sequence ID" value="TraesRN1D0100132500.1"/>
    <property type="gene ID" value="TraesRN1D0100132500"/>
</dbReference>
<dbReference type="GeneID" id="123180176"/>
<feature type="compositionally biased region" description="Polar residues" evidence="1">
    <location>
        <begin position="342"/>
        <end position="353"/>
    </location>
</feature>
<feature type="compositionally biased region" description="Polar residues" evidence="1">
    <location>
        <begin position="1106"/>
        <end position="1129"/>
    </location>
</feature>
<dbReference type="Proteomes" id="UP000019116">
    <property type="component" value="Chromosome 1D"/>
</dbReference>
<protein>
    <submittedName>
        <fullName evidence="2">Uncharacterized protein</fullName>
    </submittedName>
</protein>
<feature type="compositionally biased region" description="Low complexity" evidence="1">
    <location>
        <begin position="293"/>
        <end position="306"/>
    </location>
</feature>
<feature type="compositionally biased region" description="Polar residues" evidence="1">
    <location>
        <begin position="206"/>
        <end position="221"/>
    </location>
</feature>
<reference evidence="2" key="1">
    <citation type="submission" date="2018-08" db="EMBL/GenBank/DDBJ databases">
        <authorList>
            <person name="Rossello M."/>
        </authorList>
    </citation>
    <scope>NUCLEOTIDE SEQUENCE [LARGE SCALE GENOMIC DNA]</scope>
    <source>
        <strain evidence="2">cv. Chinese Spring</strain>
    </source>
</reference>
<dbReference type="Gramene" id="TraesARI1D03G00428890.1">
    <property type="protein sequence ID" value="TraesARI1D03G00428890.1"/>
    <property type="gene ID" value="TraesARI1D03G00428890"/>
</dbReference>
<keyword evidence="3" id="KW-1185">Reference proteome</keyword>
<dbReference type="PANTHER" id="PTHR33737">
    <property type="entry name" value="OS05G0121800 PROTEIN"/>
    <property type="match status" value="1"/>
</dbReference>
<organism evidence="2">
    <name type="scientific">Triticum aestivum</name>
    <name type="common">Wheat</name>
    <dbReference type="NCBI Taxonomy" id="4565"/>
    <lineage>
        <taxon>Eukaryota</taxon>
        <taxon>Viridiplantae</taxon>
        <taxon>Streptophyta</taxon>
        <taxon>Embryophyta</taxon>
        <taxon>Tracheophyta</taxon>
        <taxon>Spermatophyta</taxon>
        <taxon>Magnoliopsida</taxon>
        <taxon>Liliopsida</taxon>
        <taxon>Poales</taxon>
        <taxon>Poaceae</taxon>
        <taxon>BOP clade</taxon>
        <taxon>Pooideae</taxon>
        <taxon>Triticodae</taxon>
        <taxon>Triticeae</taxon>
        <taxon>Triticinae</taxon>
        <taxon>Triticum</taxon>
    </lineage>
</organism>
<dbReference type="PaxDb" id="4565-Traes_1DS_B0DFE7887.2"/>
<dbReference type="Gramene" id="TraesSTA1D03G00422760.1">
    <property type="protein sequence ID" value="TraesSTA1D03G00422760.1"/>
    <property type="gene ID" value="TraesSTA1D03G00422760"/>
</dbReference>
<dbReference type="Gramene" id="TraesCS1D03G0130200.1">
    <property type="protein sequence ID" value="TraesCS1D03G0130200.1.CDS"/>
    <property type="gene ID" value="TraesCS1D03G0130200"/>
</dbReference>
<proteinExistence type="predicted"/>
<evidence type="ECO:0000256" key="1">
    <source>
        <dbReference type="SAM" id="MobiDB-lite"/>
    </source>
</evidence>
<dbReference type="InterPro" id="IPR045882">
    <property type="entry name" value="GPT1/2"/>
</dbReference>
<feature type="compositionally biased region" description="Polar residues" evidence="1">
    <location>
        <begin position="268"/>
        <end position="278"/>
    </location>
</feature>
<feature type="compositionally biased region" description="Polar residues" evidence="1">
    <location>
        <begin position="461"/>
        <end position="472"/>
    </location>
</feature>
<feature type="region of interest" description="Disordered" evidence="1">
    <location>
        <begin position="15"/>
        <end position="86"/>
    </location>
</feature>
<dbReference type="Gramene" id="TraesCS1D02G059700.2">
    <property type="protein sequence ID" value="TraesCS1D02G059700.2"/>
    <property type="gene ID" value="TraesCS1D02G059700"/>
</dbReference>
<dbReference type="OrthoDB" id="1931260at2759"/>
<feature type="region of interest" description="Disordered" evidence="1">
    <location>
        <begin position="170"/>
        <end position="485"/>
    </location>
</feature>
<feature type="region of interest" description="Disordered" evidence="1">
    <location>
        <begin position="534"/>
        <end position="611"/>
    </location>
</feature>
<feature type="compositionally biased region" description="Polar residues" evidence="1">
    <location>
        <begin position="850"/>
        <end position="860"/>
    </location>
</feature>
<dbReference type="PANTHER" id="PTHR33737:SF22">
    <property type="entry name" value="OS05G0121800 PROTEIN"/>
    <property type="match status" value="1"/>
</dbReference>
<accession>A0A3B5ZPE2</accession>
<feature type="compositionally biased region" description="Low complexity" evidence="1">
    <location>
        <begin position="355"/>
        <end position="364"/>
    </location>
</feature>